<dbReference type="OrthoDB" id="1093345at2"/>
<gene>
    <name evidence="1" type="ORF">AAE02nite_16930</name>
</gene>
<keyword evidence="2" id="KW-1185">Reference proteome</keyword>
<protein>
    <submittedName>
        <fullName evidence="1">Uncharacterized protein</fullName>
    </submittedName>
</protein>
<dbReference type="Proteomes" id="UP000321532">
    <property type="component" value="Unassembled WGS sequence"/>
</dbReference>
<organism evidence="1 2">
    <name type="scientific">Adhaeribacter aerolatus</name>
    <dbReference type="NCBI Taxonomy" id="670289"/>
    <lineage>
        <taxon>Bacteria</taxon>
        <taxon>Pseudomonadati</taxon>
        <taxon>Bacteroidota</taxon>
        <taxon>Cytophagia</taxon>
        <taxon>Cytophagales</taxon>
        <taxon>Hymenobacteraceae</taxon>
        <taxon>Adhaeribacter</taxon>
    </lineage>
</organism>
<reference evidence="1 2" key="1">
    <citation type="submission" date="2019-07" db="EMBL/GenBank/DDBJ databases">
        <title>Whole genome shotgun sequence of Adhaeribacter aerolatus NBRC 106133.</title>
        <authorList>
            <person name="Hosoyama A."/>
            <person name="Uohara A."/>
            <person name="Ohji S."/>
            <person name="Ichikawa N."/>
        </authorList>
    </citation>
    <scope>NUCLEOTIDE SEQUENCE [LARGE SCALE GENOMIC DNA]</scope>
    <source>
        <strain evidence="1 2">NBRC 106133</strain>
    </source>
</reference>
<dbReference type="RefSeq" id="WP_146897077.1">
    <property type="nucleotide sequence ID" value="NZ_BJYS01000009.1"/>
</dbReference>
<dbReference type="AlphaFoldDB" id="A0A512AWD7"/>
<dbReference type="EMBL" id="BJYS01000009">
    <property type="protein sequence ID" value="GEO04029.1"/>
    <property type="molecule type" value="Genomic_DNA"/>
</dbReference>
<evidence type="ECO:0000313" key="2">
    <source>
        <dbReference type="Proteomes" id="UP000321532"/>
    </source>
</evidence>
<comment type="caution">
    <text evidence="1">The sequence shown here is derived from an EMBL/GenBank/DDBJ whole genome shotgun (WGS) entry which is preliminary data.</text>
</comment>
<sequence>MPKKLLFYSFGLLLLVIAGMYGFTKWTESREKVNLWTLVPEDAVFVIESAGHDSLLQRVQKSELWNNIASVRAIEAIGENIAQLDSLSGGHKDGASRFLKRKTILTSVHVVSKTDFDFVFYIPVNTVGEHRFIRTLVDNMGKSLNFEETTQDYQQVLITQIKNVSNGDVFSYFTYHNNLVVSANPELIKEIIRKVNRGQLTSPAEEYESINYLTQPEVFAHVFVNYRHLPPFLNIFLEDALEPDITYLASLCRSSMLGFKHQRGKIFLNGFSNPEPLAESFYNRIKNQPPQPFLVRNLLPNRTALLLTFGLNTLTGFKHILPEDKNNTWPARQIILADSLNRTFRQELAVGYLAPEDNKAPVEKIIYVQTGDPVKTTGILNAIIKEGIAGAAPGADWETLGNYTIKQIPVPQLPMLLFGSVARGFSECYAVQVDNFLLFGKSVAALRQVLADIQQNRVWPNSDRMKVFLENTQQETNFSLYVDADLVWRMLRHHIREEQQSSLLRHETLIKYFSQLSLQFSRQEDQYYTSLVVTHPVATDTVAKQVQTFKAQYKSGFNSELISAPFLIDRNLGGASRVLVQDSALVLHALRDNGQVAWSDSLADKVLDPVYPVTFGTDKRIKYLFASRNIIHCLDQNGRDIQNFPFNLPDSVQVQRLTLVPGPASAPLFMVHDQYGQIFMFDMVGNLQPGWEPKQLGSPLAVAPQYYNINGREVVLTLLQNGYIYAFNLQGQPYPGFPLSFEGTFSPEIFAKTGNTFRASQVTTVTTEGSLITFNLAGQVLQRRKLPAGAQSAEYQLVVESQGKSYIVVRREPDKTSLYSQTLKLLLQKNFITSSPKLVQYFDFGPLNRIYALTETGPAKLYLYNYRARLIGGQPLPNKLPVALEFRESTQTYTLYSVLGKEMRKYWFRDK</sequence>
<proteinExistence type="predicted"/>
<accession>A0A512AWD7</accession>
<name>A0A512AWD7_9BACT</name>
<evidence type="ECO:0000313" key="1">
    <source>
        <dbReference type="EMBL" id="GEO04029.1"/>
    </source>
</evidence>